<gene>
    <name evidence="3" type="ORF">HOLleu_40451</name>
</gene>
<comment type="caution">
    <text evidence="3">The sequence shown here is derived from an EMBL/GenBank/DDBJ whole genome shotgun (WGS) entry which is preliminary data.</text>
</comment>
<evidence type="ECO:0000313" key="3">
    <source>
        <dbReference type="EMBL" id="KAJ8020771.1"/>
    </source>
</evidence>
<sequence length="539" mass="61122">MPPKKKMKVECLECGALFDQYYRKTHNEKQHQDLLRAHRVVRYKAFGAPANPFEEDPEGYGDGKERVAEDFQSVNDDKEDEPSTSGMMVQQERHCLHDKRPEGDGDGHPRQGEDIQSSDDDYENAPRMAVPCKGYGQQGEIHGMDEVEDRIVGELRATAAKTAHSVDEPREALDIFTCAAQLKNIISFANNAQEMVCKVEDAHDTSHQNLLADIEEFASSMAQKARTLKESCSKPLARVERLCDLSEEDIRIAATTHDSARRPEDMTFEQKLFLIRTGPHQPKLPVFPRNGQVPKGKQSRFNPDWYTIFPHLEYSIETDSAFCFVCSLFPIGPNRGKTDQTWGRNEVRAWHRMMSVGKKKDGKLQQHFSSTAHSAALEDYMQCAMGADIGTLMNHEARKLQVQKEFDLTRNKEVITVLLDIVRTMSRLGLAFRGETDNDSNFHQLTQLVSRHCGVLQKWFQDRGMRPYRVTYCSPESQNEFIALLAAAVYVRYVDEDGQPKERLVGIKELMDKTGAGHAASLLESIEKNGMDSSKTVFQ</sequence>
<name>A0A9Q0YFU1_HOLLE</name>
<feature type="region of interest" description="Disordered" evidence="1">
    <location>
        <begin position="47"/>
        <end position="125"/>
    </location>
</feature>
<evidence type="ECO:0000313" key="4">
    <source>
        <dbReference type="Proteomes" id="UP001152320"/>
    </source>
</evidence>
<feature type="domain" description="TTF-type" evidence="2">
    <location>
        <begin position="297"/>
        <end position="399"/>
    </location>
</feature>
<dbReference type="OrthoDB" id="10066664at2759"/>
<dbReference type="EMBL" id="JAIZAY010000022">
    <property type="protein sequence ID" value="KAJ8020771.1"/>
    <property type="molecule type" value="Genomic_DNA"/>
</dbReference>
<organism evidence="3 4">
    <name type="scientific">Holothuria leucospilota</name>
    <name type="common">Black long sea cucumber</name>
    <name type="synonym">Mertensiothuria leucospilota</name>
    <dbReference type="NCBI Taxonomy" id="206669"/>
    <lineage>
        <taxon>Eukaryota</taxon>
        <taxon>Metazoa</taxon>
        <taxon>Echinodermata</taxon>
        <taxon>Eleutherozoa</taxon>
        <taxon>Echinozoa</taxon>
        <taxon>Holothuroidea</taxon>
        <taxon>Aspidochirotacea</taxon>
        <taxon>Aspidochirotida</taxon>
        <taxon>Holothuriidae</taxon>
        <taxon>Holothuria</taxon>
    </lineage>
</organism>
<protein>
    <recommendedName>
        <fullName evidence="2">TTF-type domain-containing protein</fullName>
    </recommendedName>
</protein>
<accession>A0A9Q0YFU1</accession>
<proteinExistence type="predicted"/>
<feature type="compositionally biased region" description="Basic and acidic residues" evidence="1">
    <location>
        <begin position="91"/>
        <end position="113"/>
    </location>
</feature>
<dbReference type="PANTHER" id="PTHR45749">
    <property type="match status" value="1"/>
</dbReference>
<reference evidence="3" key="1">
    <citation type="submission" date="2021-10" db="EMBL/GenBank/DDBJ databases">
        <title>Tropical sea cucumber genome reveals ecological adaptation and Cuvierian tubules defense mechanism.</title>
        <authorList>
            <person name="Chen T."/>
        </authorList>
    </citation>
    <scope>NUCLEOTIDE SEQUENCE</scope>
    <source>
        <strain evidence="3">Nanhai2018</strain>
        <tissue evidence="3">Muscle</tissue>
    </source>
</reference>
<dbReference type="InterPro" id="IPR006580">
    <property type="entry name" value="Znf_TTF"/>
</dbReference>
<dbReference type="SMART" id="SM00597">
    <property type="entry name" value="ZnF_TTF"/>
    <property type="match status" value="1"/>
</dbReference>
<evidence type="ECO:0000259" key="2">
    <source>
        <dbReference type="SMART" id="SM00597"/>
    </source>
</evidence>
<evidence type="ECO:0000256" key="1">
    <source>
        <dbReference type="SAM" id="MobiDB-lite"/>
    </source>
</evidence>
<keyword evidence="4" id="KW-1185">Reference proteome</keyword>
<dbReference type="PANTHER" id="PTHR45749:SF21">
    <property type="entry name" value="DUF4371 DOMAIN-CONTAINING PROTEIN"/>
    <property type="match status" value="1"/>
</dbReference>
<dbReference type="AlphaFoldDB" id="A0A9Q0YFU1"/>
<dbReference type="Proteomes" id="UP001152320">
    <property type="component" value="Chromosome 22"/>
</dbReference>